<dbReference type="PANTHER" id="PTHR35530:SF1">
    <property type="entry name" value="2-HYDROXYMUCONATE TAUTOMERASE"/>
    <property type="match status" value="1"/>
</dbReference>
<dbReference type="RefSeq" id="WP_055528446.1">
    <property type="nucleotide sequence ID" value="NZ_CP023695.1"/>
</dbReference>
<gene>
    <name evidence="6" type="ORF">CP975_27170</name>
</gene>
<dbReference type="SUPFAM" id="SSF55331">
    <property type="entry name" value="Tautomerase/MIF"/>
    <property type="match status" value="1"/>
</dbReference>
<keyword evidence="7" id="KW-1185">Reference proteome</keyword>
<dbReference type="Gene3D" id="3.30.429.10">
    <property type="entry name" value="Macrophage Migration Inhibitory Factor"/>
    <property type="match status" value="1"/>
</dbReference>
<sequence>MPMIRVQMFPGRTADQKEALVKEVTEAIVRTCDAKPEDVWVIIDEVDRDHWALGGTMYSRR</sequence>
<keyword evidence="2 4" id="KW-0413">Isomerase</keyword>
<dbReference type="GO" id="GO:0016853">
    <property type="term" value="F:isomerase activity"/>
    <property type="evidence" value="ECO:0007669"/>
    <property type="project" value="UniProtKB-UniRule"/>
</dbReference>
<feature type="active site" description="Proton acceptor; via imino nitrogen" evidence="3">
    <location>
        <position position="2"/>
    </location>
</feature>
<dbReference type="InterPro" id="IPR014347">
    <property type="entry name" value="Tautomerase/MIF_sf"/>
</dbReference>
<evidence type="ECO:0000256" key="4">
    <source>
        <dbReference type="RuleBase" id="RU362032"/>
    </source>
</evidence>
<reference evidence="6 7" key="1">
    <citation type="submission" date="2017-09" db="EMBL/GenBank/DDBJ databases">
        <authorList>
            <person name="Lee N."/>
            <person name="Cho B.-K."/>
        </authorList>
    </citation>
    <scope>NUCLEOTIDE SEQUENCE [LARGE SCALE GENOMIC DNA]</scope>
    <source>
        <strain evidence="6 7">ATCC 12461</strain>
    </source>
</reference>
<feature type="domain" description="4-oxalocrotonate tautomerase-like" evidence="5">
    <location>
        <begin position="2"/>
        <end position="59"/>
    </location>
</feature>
<comment type="similarity">
    <text evidence="1 4">Belongs to the 4-oxalocrotonate tautomerase family.</text>
</comment>
<evidence type="ECO:0000313" key="7">
    <source>
        <dbReference type="Proteomes" id="UP000326553"/>
    </source>
</evidence>
<dbReference type="EMBL" id="CP023695">
    <property type="protein sequence ID" value="QEV20738.1"/>
    <property type="molecule type" value="Genomic_DNA"/>
</dbReference>
<dbReference type="Proteomes" id="UP000326553">
    <property type="component" value="Chromosome"/>
</dbReference>
<dbReference type="InterPro" id="IPR004370">
    <property type="entry name" value="4-OT-like_dom"/>
</dbReference>
<evidence type="ECO:0000256" key="3">
    <source>
        <dbReference type="PIRSR" id="PIRSR618191-1"/>
    </source>
</evidence>
<dbReference type="NCBIfam" id="NF002571">
    <property type="entry name" value="PRK02220.1"/>
    <property type="match status" value="1"/>
</dbReference>
<dbReference type="Pfam" id="PF01361">
    <property type="entry name" value="Tautomerase"/>
    <property type="match status" value="1"/>
</dbReference>
<evidence type="ECO:0000259" key="5">
    <source>
        <dbReference type="Pfam" id="PF01361"/>
    </source>
</evidence>
<dbReference type="InterPro" id="IPR018191">
    <property type="entry name" value="4-OT"/>
</dbReference>
<dbReference type="EC" id="5.3.2.-" evidence="4"/>
<dbReference type="NCBIfam" id="TIGR00013">
    <property type="entry name" value="taut"/>
    <property type="match status" value="1"/>
</dbReference>
<evidence type="ECO:0000256" key="2">
    <source>
        <dbReference type="ARBA" id="ARBA00023235"/>
    </source>
</evidence>
<dbReference type="KEGG" id="salw:CP975_27170"/>
<dbReference type="OrthoDB" id="4965437at2"/>
<evidence type="ECO:0000313" key="6">
    <source>
        <dbReference type="EMBL" id="QEV20738.1"/>
    </source>
</evidence>
<protein>
    <recommendedName>
        <fullName evidence="4">Tautomerase</fullName>
        <ecNumber evidence="4">5.3.2.-</ecNumber>
    </recommendedName>
</protein>
<accession>A0A5J6HMP4</accession>
<name>A0A5J6HMP4_STRAD</name>
<dbReference type="AlphaFoldDB" id="A0A5J6HMP4"/>
<evidence type="ECO:0000256" key="1">
    <source>
        <dbReference type="ARBA" id="ARBA00006723"/>
    </source>
</evidence>
<organism evidence="6 7">
    <name type="scientific">Streptomyces alboniger</name>
    <dbReference type="NCBI Taxonomy" id="132473"/>
    <lineage>
        <taxon>Bacteria</taxon>
        <taxon>Bacillati</taxon>
        <taxon>Actinomycetota</taxon>
        <taxon>Actinomycetes</taxon>
        <taxon>Kitasatosporales</taxon>
        <taxon>Streptomycetaceae</taxon>
        <taxon>Streptomyces</taxon>
        <taxon>Streptomyces aurantiacus group</taxon>
    </lineage>
</organism>
<dbReference type="PANTHER" id="PTHR35530">
    <property type="entry name" value="TAUTOMERASE-RELATED"/>
    <property type="match status" value="1"/>
</dbReference>
<proteinExistence type="inferred from homology"/>